<dbReference type="GO" id="GO:0003824">
    <property type="term" value="F:catalytic activity"/>
    <property type="evidence" value="ECO:0007669"/>
    <property type="project" value="InterPro"/>
</dbReference>
<organism evidence="2 3">
    <name type="scientific">Aphanomyces euteiches</name>
    <dbReference type="NCBI Taxonomy" id="100861"/>
    <lineage>
        <taxon>Eukaryota</taxon>
        <taxon>Sar</taxon>
        <taxon>Stramenopiles</taxon>
        <taxon>Oomycota</taxon>
        <taxon>Saprolegniomycetes</taxon>
        <taxon>Saprolegniales</taxon>
        <taxon>Verrucalvaceae</taxon>
        <taxon>Aphanomyces</taxon>
    </lineage>
</organism>
<keyword evidence="3" id="KW-1185">Reference proteome</keyword>
<dbReference type="PROSITE" id="PS51340">
    <property type="entry name" value="MOSC"/>
    <property type="match status" value="1"/>
</dbReference>
<dbReference type="InterPro" id="IPR005302">
    <property type="entry name" value="MoCF_Sase_C"/>
</dbReference>
<comment type="caution">
    <text evidence="2">The sequence shown here is derived from an EMBL/GenBank/DDBJ whole genome shotgun (WGS) entry which is preliminary data.</text>
</comment>
<accession>A0A6G0WDA3</accession>
<dbReference type="PANTHER" id="PTHR14237">
    <property type="entry name" value="MOLYBDOPTERIN COFACTOR SULFURASE MOSC"/>
    <property type="match status" value="1"/>
</dbReference>
<dbReference type="Proteomes" id="UP000481153">
    <property type="component" value="Unassembled WGS sequence"/>
</dbReference>
<dbReference type="Pfam" id="PF03476">
    <property type="entry name" value="MOSC_N"/>
    <property type="match status" value="1"/>
</dbReference>
<dbReference type="SUPFAM" id="SSF50800">
    <property type="entry name" value="PK beta-barrel domain-like"/>
    <property type="match status" value="1"/>
</dbReference>
<dbReference type="SUPFAM" id="SSF141673">
    <property type="entry name" value="MOSC N-terminal domain-like"/>
    <property type="match status" value="1"/>
</dbReference>
<dbReference type="InterPro" id="IPR005303">
    <property type="entry name" value="MOCOS_middle"/>
</dbReference>
<evidence type="ECO:0000259" key="1">
    <source>
        <dbReference type="PROSITE" id="PS51340"/>
    </source>
</evidence>
<name>A0A6G0WDA3_9STRA</name>
<dbReference type="VEuPathDB" id="FungiDB:AeMF1_021501"/>
<dbReference type="AlphaFoldDB" id="A0A6G0WDA3"/>
<evidence type="ECO:0000313" key="2">
    <source>
        <dbReference type="EMBL" id="KAF0724301.1"/>
    </source>
</evidence>
<evidence type="ECO:0000313" key="3">
    <source>
        <dbReference type="Proteomes" id="UP000481153"/>
    </source>
</evidence>
<sequence length="401" mass="44306">MVEVLQDFILQWTPSALVEWIHQRLDYLMVNIIPTEYSVAAFLLLSLTLSFAVAKSLKFLSSRSARLDAESRRSNAFPVSCPIVTPHGNGIVQSYNVKRDAYSVDIQGVVAEIPASDITTPRVHDLLVYPIKSCGGVHVDNAQILKRGLACDRQWLVIDAKNEAVTLKTHPKMALIHPIVDFDKPDVLTLTAQGMAPLVVPVVKSGGVERTVRCFKDIVQSIDQGDAAATWIATFLDEPAFRLVRFKDSYHRECDPNVAPGHETAFANELPILLSAAASLESIQTELKRPITIERFRPNIVVSGCPAWADDTWRDFEIGGLRFRNVKPCPRCIKPSIDPATGIKDDETLSNIQEVLKAQRNGQRLGFLGKSAHQKFFGTYVVCDTMGSVSVGDPVKVLTVF</sequence>
<gene>
    <name evidence="2" type="ORF">Ae201684_016965</name>
</gene>
<dbReference type="GO" id="GO:0030151">
    <property type="term" value="F:molybdenum ion binding"/>
    <property type="evidence" value="ECO:0007669"/>
    <property type="project" value="InterPro"/>
</dbReference>
<dbReference type="GO" id="GO:0030170">
    <property type="term" value="F:pyridoxal phosphate binding"/>
    <property type="evidence" value="ECO:0007669"/>
    <property type="project" value="InterPro"/>
</dbReference>
<reference evidence="2 3" key="1">
    <citation type="submission" date="2019-07" db="EMBL/GenBank/DDBJ databases">
        <title>Genomics analysis of Aphanomyces spp. identifies a new class of oomycete effector associated with host adaptation.</title>
        <authorList>
            <person name="Gaulin E."/>
        </authorList>
    </citation>
    <scope>NUCLEOTIDE SEQUENCE [LARGE SCALE GENOMIC DNA]</scope>
    <source>
        <strain evidence="2 3">ATCC 201684</strain>
    </source>
</reference>
<dbReference type="Pfam" id="PF03473">
    <property type="entry name" value="MOSC"/>
    <property type="match status" value="1"/>
</dbReference>
<protein>
    <recommendedName>
        <fullName evidence="1">MOSC domain-containing protein</fullName>
    </recommendedName>
</protein>
<dbReference type="EMBL" id="VJMJ01000273">
    <property type="protein sequence ID" value="KAF0724301.1"/>
    <property type="molecule type" value="Genomic_DNA"/>
</dbReference>
<dbReference type="InterPro" id="IPR011037">
    <property type="entry name" value="Pyrv_Knase-like_insert_dom_sf"/>
</dbReference>
<proteinExistence type="predicted"/>
<feature type="domain" description="MOSC" evidence="1">
    <location>
        <begin position="236"/>
        <end position="398"/>
    </location>
</feature>
<dbReference type="PANTHER" id="PTHR14237:SF19">
    <property type="entry name" value="MITOCHONDRIAL AMIDOXIME REDUCING COMPONENT 1"/>
    <property type="match status" value="1"/>
</dbReference>